<proteinExistence type="inferred from homology"/>
<feature type="domain" description="Solute-binding protein family 5" evidence="4">
    <location>
        <begin position="90"/>
        <end position="442"/>
    </location>
</feature>
<dbReference type="Gene3D" id="3.10.105.10">
    <property type="entry name" value="Dipeptide-binding Protein, Domain 3"/>
    <property type="match status" value="1"/>
</dbReference>
<dbReference type="InterPro" id="IPR039424">
    <property type="entry name" value="SBP_5"/>
</dbReference>
<evidence type="ECO:0000313" key="5">
    <source>
        <dbReference type="EMBL" id="NKE45192.1"/>
    </source>
</evidence>
<reference evidence="5 6" key="1">
    <citation type="submission" date="2020-03" db="EMBL/GenBank/DDBJ databases">
        <title>Roseomonas selenitidurans sp. nov. isolated from soil.</title>
        <authorList>
            <person name="Liu H."/>
        </authorList>
    </citation>
    <scope>NUCLEOTIDE SEQUENCE [LARGE SCALE GENOMIC DNA]</scope>
    <source>
        <strain evidence="5 6">JCM 15073</strain>
    </source>
</reference>
<evidence type="ECO:0000256" key="2">
    <source>
        <dbReference type="ARBA" id="ARBA00005695"/>
    </source>
</evidence>
<evidence type="ECO:0000313" key="6">
    <source>
        <dbReference type="Proteomes" id="UP000765160"/>
    </source>
</evidence>
<keyword evidence="6" id="KW-1185">Reference proteome</keyword>
<sequence>MMLPRRSLIGAGLMTTGLALPAIIQNRPAAAQPASPGTRPLLTIGVAEVPPTLEPARELSNVGTRVTYSIFDTLIRRDFLGSPDGGGSTLKPHLATSWERESPSSLVLQLRPGVRFHNGDLLTAEDVVYTFTSQRMFGPDALMREARSYFATLAGVEAVGENAVRFTTRVPDVLLEQRLASWCAWIVNKRAYEELGFEGFSRAPIGTGPYKVRELQTDQRITLDAFDDYWMGRPTARGVVFRQIPELAARVAALQAGDVDLITNVPPDQIGALRRAEGIVVRDVVLANSHVLTFDERGPGMGDKRVRQALGLALDRQLLVDTLWDGKAVVPPGHNYPEYGPMFLEGRSLRHDPAGARRLLREAGYGGQEIIYRTMPNYYTNALRAAQVAIEMWREVGVNAKLQVVENFAQMRAAGQQIGNNSNSTRLPDPLGALWISWGPSSYFQVSGAFRSTETFNAAGRALEAETDPAKRKALFKTMLDAWEDAAPGTVLYQPAEFYAMRRNIDWRPYTFYFMDLRPDNLRFT</sequence>
<gene>
    <name evidence="5" type="ORF">HB662_10410</name>
</gene>
<dbReference type="InterPro" id="IPR030678">
    <property type="entry name" value="Peptide/Ni-bd"/>
</dbReference>
<organism evidence="5 6">
    <name type="scientific">Falsiroseomonas frigidaquae</name>
    <dbReference type="NCBI Taxonomy" id="487318"/>
    <lineage>
        <taxon>Bacteria</taxon>
        <taxon>Pseudomonadati</taxon>
        <taxon>Pseudomonadota</taxon>
        <taxon>Alphaproteobacteria</taxon>
        <taxon>Acetobacterales</taxon>
        <taxon>Roseomonadaceae</taxon>
        <taxon>Falsiroseomonas</taxon>
    </lineage>
</organism>
<accession>A0ABX1EYN2</accession>
<evidence type="ECO:0000256" key="1">
    <source>
        <dbReference type="ARBA" id="ARBA00004418"/>
    </source>
</evidence>
<dbReference type="Pfam" id="PF00496">
    <property type="entry name" value="SBP_bac_5"/>
    <property type="match status" value="1"/>
</dbReference>
<comment type="similarity">
    <text evidence="2">Belongs to the bacterial solute-binding protein 5 family.</text>
</comment>
<comment type="subcellular location">
    <subcellularLocation>
        <location evidence="1">Periplasm</location>
    </subcellularLocation>
</comment>
<dbReference type="Proteomes" id="UP000765160">
    <property type="component" value="Unassembled WGS sequence"/>
</dbReference>
<evidence type="ECO:0000259" key="4">
    <source>
        <dbReference type="Pfam" id="PF00496"/>
    </source>
</evidence>
<dbReference type="Gene3D" id="3.90.76.10">
    <property type="entry name" value="Dipeptide-binding Protein, Domain 1"/>
    <property type="match status" value="1"/>
</dbReference>
<keyword evidence="3" id="KW-0732">Signal</keyword>
<dbReference type="CDD" id="cd08515">
    <property type="entry name" value="PBP2_NikA_DppA_OppA_like_10"/>
    <property type="match status" value="1"/>
</dbReference>
<dbReference type="RefSeq" id="WP_168049664.1">
    <property type="nucleotide sequence ID" value="NZ_JAATJR010000003.1"/>
</dbReference>
<protein>
    <submittedName>
        <fullName evidence="5">ABC transporter substrate-binding protein</fullName>
    </submittedName>
</protein>
<dbReference type="PANTHER" id="PTHR30290:SF38">
    <property type="entry name" value="D,D-DIPEPTIDE-BINDING PERIPLASMIC PROTEIN DDPA-RELATED"/>
    <property type="match status" value="1"/>
</dbReference>
<evidence type="ECO:0000256" key="3">
    <source>
        <dbReference type="ARBA" id="ARBA00022729"/>
    </source>
</evidence>
<name>A0ABX1EYN2_9PROT</name>
<dbReference type="InterPro" id="IPR000914">
    <property type="entry name" value="SBP_5_dom"/>
</dbReference>
<dbReference type="SUPFAM" id="SSF53850">
    <property type="entry name" value="Periplasmic binding protein-like II"/>
    <property type="match status" value="1"/>
</dbReference>
<dbReference type="EMBL" id="JAAVTX010000003">
    <property type="protein sequence ID" value="NKE45192.1"/>
    <property type="molecule type" value="Genomic_DNA"/>
</dbReference>
<comment type="caution">
    <text evidence="5">The sequence shown here is derived from an EMBL/GenBank/DDBJ whole genome shotgun (WGS) entry which is preliminary data.</text>
</comment>
<dbReference type="PANTHER" id="PTHR30290">
    <property type="entry name" value="PERIPLASMIC BINDING COMPONENT OF ABC TRANSPORTER"/>
    <property type="match status" value="1"/>
</dbReference>
<dbReference type="PIRSF" id="PIRSF002741">
    <property type="entry name" value="MppA"/>
    <property type="match status" value="1"/>
</dbReference>
<dbReference type="Gene3D" id="3.40.190.10">
    <property type="entry name" value="Periplasmic binding protein-like II"/>
    <property type="match status" value="1"/>
</dbReference>